<dbReference type="AlphaFoldDB" id="A0A7R9UAE2"/>
<dbReference type="PANTHER" id="PTHR42791:SF1">
    <property type="entry name" value="N-ACETYLTRANSFERASE DOMAIN-CONTAINING PROTEIN"/>
    <property type="match status" value="1"/>
</dbReference>
<protein>
    <recommendedName>
        <fullName evidence="1">N-acetyltransferase domain-containing protein</fullName>
    </recommendedName>
</protein>
<dbReference type="GO" id="GO:0016747">
    <property type="term" value="F:acyltransferase activity, transferring groups other than amino-acyl groups"/>
    <property type="evidence" value="ECO:0007669"/>
    <property type="project" value="InterPro"/>
</dbReference>
<gene>
    <name evidence="2" type="ORF">PPYR1160_LOCUS7999</name>
</gene>
<evidence type="ECO:0000259" key="1">
    <source>
        <dbReference type="PROSITE" id="PS51186"/>
    </source>
</evidence>
<feature type="domain" description="N-acetyltransferase" evidence="1">
    <location>
        <begin position="86"/>
        <end position="231"/>
    </location>
</feature>
<evidence type="ECO:0000313" key="2">
    <source>
        <dbReference type="EMBL" id="CAD8258498.1"/>
    </source>
</evidence>
<dbReference type="InterPro" id="IPR000182">
    <property type="entry name" value="GNAT_dom"/>
</dbReference>
<dbReference type="PANTHER" id="PTHR42791">
    <property type="entry name" value="GNAT FAMILY ACETYLTRANSFERASE"/>
    <property type="match status" value="1"/>
</dbReference>
<dbReference type="Gene3D" id="3.40.630.30">
    <property type="match status" value="1"/>
</dbReference>
<dbReference type="InterPro" id="IPR052523">
    <property type="entry name" value="Trichothecene_AcTrans"/>
</dbReference>
<accession>A0A7R9UAE2</accession>
<dbReference type="EMBL" id="HBEA01010447">
    <property type="protein sequence ID" value="CAD8258498.1"/>
    <property type="molecule type" value="Transcribed_RNA"/>
</dbReference>
<dbReference type="InterPro" id="IPR016181">
    <property type="entry name" value="Acyl_CoA_acyltransferase"/>
</dbReference>
<name>A0A7R9UAE2_9STRA</name>
<dbReference type="SUPFAM" id="SSF55729">
    <property type="entry name" value="Acyl-CoA N-acyltransferases (Nat)"/>
    <property type="match status" value="1"/>
</dbReference>
<organism evidence="2">
    <name type="scientific">Pinguiococcus pyrenoidosus</name>
    <dbReference type="NCBI Taxonomy" id="172671"/>
    <lineage>
        <taxon>Eukaryota</taxon>
        <taxon>Sar</taxon>
        <taxon>Stramenopiles</taxon>
        <taxon>Ochrophyta</taxon>
        <taxon>Pinguiophyceae</taxon>
        <taxon>Pinguiochrysidales</taxon>
        <taxon>Pinguiochrysidaceae</taxon>
        <taxon>Pinguiococcus</taxon>
    </lineage>
</organism>
<reference evidence="2" key="1">
    <citation type="submission" date="2021-01" db="EMBL/GenBank/DDBJ databases">
        <authorList>
            <person name="Corre E."/>
            <person name="Pelletier E."/>
            <person name="Niang G."/>
            <person name="Scheremetjew M."/>
            <person name="Finn R."/>
            <person name="Kale V."/>
            <person name="Holt S."/>
            <person name="Cochrane G."/>
            <person name="Meng A."/>
            <person name="Brown T."/>
            <person name="Cohen L."/>
        </authorList>
    </citation>
    <scope>NUCLEOTIDE SEQUENCE</scope>
    <source>
        <strain evidence="2">CCMP2078</strain>
    </source>
</reference>
<sequence>MSSHPVIAEACEEINRRLAGKQQGQLYRARVVTDAETEAVGHVCAQAFLEDPIFKHVLGEEQPEQRLRQLDFVFATFYWTWSDTSVVIETVEAPRRVVAGVVLNLPDGETRYLRQLAFVKILWHLGITNSFRMARFFGAVDALTGPAWAKVAPPRDRVLMDAVFVDPGCQGQGLGKTLIQGTLEAVNRRWTMIFYTESEKNEAFYHRCGCETLEQVTVEDVPLWIMSRPKQ</sequence>
<dbReference type="PROSITE" id="PS51186">
    <property type="entry name" value="GNAT"/>
    <property type="match status" value="1"/>
</dbReference>
<proteinExistence type="predicted"/>
<dbReference type="Pfam" id="PF13508">
    <property type="entry name" value="Acetyltransf_7"/>
    <property type="match status" value="1"/>
</dbReference>